<evidence type="ECO:0000313" key="4">
    <source>
        <dbReference type="Proteomes" id="UP000824037"/>
    </source>
</evidence>
<dbReference type="InterPro" id="IPR003615">
    <property type="entry name" value="HNH_nuc"/>
</dbReference>
<reference evidence="3" key="1">
    <citation type="journal article" date="2021" name="PeerJ">
        <title>Extensive microbial diversity within the chicken gut microbiome revealed by metagenomics and culture.</title>
        <authorList>
            <person name="Gilroy R."/>
            <person name="Ravi A."/>
            <person name="Getino M."/>
            <person name="Pursley I."/>
            <person name="Horton D.L."/>
            <person name="Alikhan N.F."/>
            <person name="Baker D."/>
            <person name="Gharbi K."/>
            <person name="Hall N."/>
            <person name="Watson M."/>
            <person name="Adriaenssens E.M."/>
            <person name="Foster-Nyarko E."/>
            <person name="Jarju S."/>
            <person name="Secka A."/>
            <person name="Antonio M."/>
            <person name="Oren A."/>
            <person name="Chaudhuri R.R."/>
            <person name="La Ragione R."/>
            <person name="Hildebrand F."/>
            <person name="Pallen M.J."/>
        </authorList>
    </citation>
    <scope>NUCLEOTIDE SEQUENCE</scope>
    <source>
        <strain evidence="3">ChiGjej4B4-7305</strain>
    </source>
</reference>
<dbReference type="Pfam" id="PF02720">
    <property type="entry name" value="DUF222"/>
    <property type="match status" value="1"/>
</dbReference>
<dbReference type="CDD" id="cd00085">
    <property type="entry name" value="HNHc"/>
    <property type="match status" value="1"/>
</dbReference>
<gene>
    <name evidence="3" type="ORF">H9815_16495</name>
</gene>
<proteinExistence type="predicted"/>
<dbReference type="AlphaFoldDB" id="A0A9D2EH38"/>
<organism evidence="3 4">
    <name type="scientific">Candidatus Ruania gallistercoris</name>
    <dbReference type="NCBI Taxonomy" id="2838746"/>
    <lineage>
        <taxon>Bacteria</taxon>
        <taxon>Bacillati</taxon>
        <taxon>Actinomycetota</taxon>
        <taxon>Actinomycetes</taxon>
        <taxon>Micrococcales</taxon>
        <taxon>Ruaniaceae</taxon>
        <taxon>Ruania</taxon>
    </lineage>
</organism>
<keyword evidence="3" id="KW-0378">Hydrolase</keyword>
<feature type="compositionally biased region" description="Low complexity" evidence="1">
    <location>
        <begin position="361"/>
        <end position="372"/>
    </location>
</feature>
<feature type="region of interest" description="Disordered" evidence="1">
    <location>
        <begin position="244"/>
        <end position="265"/>
    </location>
</feature>
<evidence type="ECO:0000256" key="1">
    <source>
        <dbReference type="SAM" id="MobiDB-lite"/>
    </source>
</evidence>
<protein>
    <submittedName>
        <fullName evidence="3">HNH endonuclease</fullName>
    </submittedName>
</protein>
<reference evidence="3" key="2">
    <citation type="submission" date="2021-04" db="EMBL/GenBank/DDBJ databases">
        <authorList>
            <person name="Gilroy R."/>
        </authorList>
    </citation>
    <scope>NUCLEOTIDE SEQUENCE</scope>
    <source>
        <strain evidence="3">ChiGjej4B4-7305</strain>
    </source>
</reference>
<dbReference type="EMBL" id="DXBY01000282">
    <property type="protein sequence ID" value="HIZ37377.1"/>
    <property type="molecule type" value="Genomic_DNA"/>
</dbReference>
<evidence type="ECO:0000313" key="3">
    <source>
        <dbReference type="EMBL" id="HIZ37377.1"/>
    </source>
</evidence>
<feature type="domain" description="DUF222" evidence="2">
    <location>
        <begin position="105"/>
        <end position="358"/>
    </location>
</feature>
<feature type="region of interest" description="Disordered" evidence="1">
    <location>
        <begin position="358"/>
        <end position="409"/>
    </location>
</feature>
<name>A0A9D2EH38_9MICO</name>
<sequence length="587" mass="62081">MAHQFDHRGSREARSATGAGGYCPGAGPVVEVGALGSSVSLIDLGGLAQTAGERVLAELIEGAYAVPVSDRLATHSVDSHLFALLSRMDLDAADDSDLVEAAAAAERLEAAAHAIKLRAAAHLSRRQAMRPAALAHREATQQDVAGDELAVRLRTTVRAGTDLVRRGKALEGPLCATGDALAQGIIDAGRARVIVDGLEHVDCEVAATVEARVLGRAPDRTVAQLRADVAKALIAVDADQAAERARQRAGQRRVSRPRAHPDGMASMRLEGPAADVLALDIALHAAARAAKSAGDTRSIDQLRFDALAGIAHRALATGHLDSNDPRPTTSAETAGWALATQHGHRPTILITIGLDQLLPPTTDTTNNTTGTNSANGARGHGTETGQTAEDDGLWPPPLPGERLHPDQVPTLDGYGPIDPTLARALAAGGDWTRIVTAPLTGAVLDVGHTRYRPTQAMIDHLLARDRTCARPGCTHRASECQLDHTREWHHDDPSRGGPTAVTNLGPLCGRDHQVKTHGDFHLTQPEPGIFEWTTPTGHRYRREHDGTTTSLSHHTQKPRYGDPTSHPPGADPPDASTDPHDYGPPPF</sequence>
<dbReference type="Proteomes" id="UP000824037">
    <property type="component" value="Unassembled WGS sequence"/>
</dbReference>
<comment type="caution">
    <text evidence="3">The sequence shown here is derived from an EMBL/GenBank/DDBJ whole genome shotgun (WGS) entry which is preliminary data.</text>
</comment>
<keyword evidence="3" id="KW-0255">Endonuclease</keyword>
<dbReference type="GO" id="GO:0004519">
    <property type="term" value="F:endonuclease activity"/>
    <property type="evidence" value="ECO:0007669"/>
    <property type="project" value="UniProtKB-KW"/>
</dbReference>
<evidence type="ECO:0000259" key="2">
    <source>
        <dbReference type="Pfam" id="PF02720"/>
    </source>
</evidence>
<accession>A0A9D2EH38</accession>
<dbReference type="InterPro" id="IPR003870">
    <property type="entry name" value="DUF222"/>
</dbReference>
<feature type="compositionally biased region" description="Basic residues" evidence="1">
    <location>
        <begin position="247"/>
        <end position="258"/>
    </location>
</feature>
<feature type="region of interest" description="Disordered" evidence="1">
    <location>
        <begin position="520"/>
        <end position="587"/>
    </location>
</feature>
<keyword evidence="3" id="KW-0540">Nuclease</keyword>